<comment type="similarity">
    <text evidence="1">Belongs to the universal stress protein A family.</text>
</comment>
<dbReference type="AlphaFoldDB" id="A0A3P3W6V6"/>
<proteinExistence type="inferred from homology"/>
<dbReference type="EMBL" id="RQVQ01000029">
    <property type="protein sequence ID" value="RRJ89349.1"/>
    <property type="molecule type" value="Genomic_DNA"/>
</dbReference>
<evidence type="ECO:0000256" key="1">
    <source>
        <dbReference type="ARBA" id="ARBA00008791"/>
    </source>
</evidence>
<reference evidence="3 4" key="1">
    <citation type="submission" date="2018-11" db="EMBL/GenBank/DDBJ databases">
        <title>Flavobacterium sp. nov., YIM 102701-2 draft genome.</title>
        <authorList>
            <person name="Li G."/>
            <person name="Jiang Y."/>
        </authorList>
    </citation>
    <scope>NUCLEOTIDE SEQUENCE [LARGE SCALE GENOMIC DNA]</scope>
    <source>
        <strain evidence="3 4">YIM 102701-2</strain>
    </source>
</reference>
<comment type="caution">
    <text evidence="3">The sequence shown here is derived from an EMBL/GenBank/DDBJ whole genome shotgun (WGS) entry which is preliminary data.</text>
</comment>
<dbReference type="PANTHER" id="PTHR46268">
    <property type="entry name" value="STRESS RESPONSE PROTEIN NHAX"/>
    <property type="match status" value="1"/>
</dbReference>
<dbReference type="InterPro" id="IPR006015">
    <property type="entry name" value="Universal_stress_UspA"/>
</dbReference>
<dbReference type="PRINTS" id="PR01438">
    <property type="entry name" value="UNVRSLSTRESS"/>
</dbReference>
<dbReference type="Gene3D" id="3.40.50.620">
    <property type="entry name" value="HUPs"/>
    <property type="match status" value="2"/>
</dbReference>
<dbReference type="InterPro" id="IPR014729">
    <property type="entry name" value="Rossmann-like_a/b/a_fold"/>
</dbReference>
<evidence type="ECO:0000259" key="2">
    <source>
        <dbReference type="Pfam" id="PF00582"/>
    </source>
</evidence>
<dbReference type="Proteomes" id="UP000275719">
    <property type="component" value="Unassembled WGS sequence"/>
</dbReference>
<dbReference type="RefSeq" id="WP_125019630.1">
    <property type="nucleotide sequence ID" value="NZ_RQVQ01000029.1"/>
</dbReference>
<organism evidence="3 4">
    <name type="scientific">Paenimyroides tangerinum</name>
    <dbReference type="NCBI Taxonomy" id="2488728"/>
    <lineage>
        <taxon>Bacteria</taxon>
        <taxon>Pseudomonadati</taxon>
        <taxon>Bacteroidota</taxon>
        <taxon>Flavobacteriia</taxon>
        <taxon>Flavobacteriales</taxon>
        <taxon>Flavobacteriaceae</taxon>
        <taxon>Paenimyroides</taxon>
    </lineage>
</organism>
<dbReference type="Pfam" id="PF00582">
    <property type="entry name" value="Usp"/>
    <property type="match status" value="1"/>
</dbReference>
<sequence>MKKILFPTDFSTTASNAFVYALHLAKSINAEIFVLHSYEMPIISTTSGGQPELIQGVYESIELNNFERYKNEGPILRKVAAEYGLEDVKLTFIFEEGLLLMNMKRIIKDEAIDFVVMGTNGNHSLEKKLLGSNTVNVINSIDIPILSVPAKAKFRSLFSFGFATMLNESDKVGIDRIIRIATAINAEVKLLHVLRKENREIVDVIKKWKEYFNNDKVKIYTVLNPNLEESVFYFIDEHLIDVMCIVKRQLNFFERLFTSSLSKQLSYHSDVPVLILPQPKQE</sequence>
<feature type="domain" description="UspA" evidence="2">
    <location>
        <begin position="1"/>
        <end position="149"/>
    </location>
</feature>
<protein>
    <submittedName>
        <fullName evidence="3">Universal stress protein</fullName>
    </submittedName>
</protein>
<dbReference type="PANTHER" id="PTHR46268:SF6">
    <property type="entry name" value="UNIVERSAL STRESS PROTEIN UP12"/>
    <property type="match status" value="1"/>
</dbReference>
<evidence type="ECO:0000313" key="3">
    <source>
        <dbReference type="EMBL" id="RRJ89349.1"/>
    </source>
</evidence>
<gene>
    <name evidence="3" type="ORF">EG240_11975</name>
</gene>
<dbReference type="SUPFAM" id="SSF52402">
    <property type="entry name" value="Adenine nucleotide alpha hydrolases-like"/>
    <property type="match status" value="2"/>
</dbReference>
<dbReference type="OrthoDB" id="9788959at2"/>
<keyword evidence="4" id="KW-1185">Reference proteome</keyword>
<evidence type="ECO:0000313" key="4">
    <source>
        <dbReference type="Proteomes" id="UP000275719"/>
    </source>
</evidence>
<accession>A0A3P3W6V6</accession>
<dbReference type="CDD" id="cd00293">
    <property type="entry name" value="USP-like"/>
    <property type="match status" value="1"/>
</dbReference>
<dbReference type="InterPro" id="IPR006016">
    <property type="entry name" value="UspA"/>
</dbReference>
<name>A0A3P3W6V6_9FLAO</name>